<name>A0A6J2XG98_SITOR</name>
<evidence type="ECO:0000256" key="4">
    <source>
        <dbReference type="ARBA" id="ARBA00023054"/>
    </source>
</evidence>
<dbReference type="GeneID" id="115877793"/>
<evidence type="ECO:0000256" key="5">
    <source>
        <dbReference type="PROSITE-ProRule" id="PRU01253"/>
    </source>
</evidence>
<dbReference type="Proteomes" id="UP000504635">
    <property type="component" value="Unplaced"/>
</dbReference>
<evidence type="ECO:0000256" key="7">
    <source>
        <dbReference type="SAM" id="MobiDB-lite"/>
    </source>
</evidence>
<evidence type="ECO:0000313" key="10">
    <source>
        <dbReference type="RefSeq" id="XP_030749965.1"/>
    </source>
</evidence>
<dbReference type="AlphaFoldDB" id="A0A6J2XG98"/>
<feature type="domain" description="UBZ1-type" evidence="8">
    <location>
        <begin position="305"/>
        <end position="331"/>
    </location>
</feature>
<accession>A0A6J2XG98</accession>
<keyword evidence="1" id="KW-0479">Metal-binding</keyword>
<dbReference type="Gene3D" id="6.20.250.40">
    <property type="match status" value="1"/>
</dbReference>
<feature type="region of interest" description="Disordered" evidence="7">
    <location>
        <begin position="250"/>
        <end position="270"/>
    </location>
</feature>
<dbReference type="FunCoup" id="A0A6J2XG98">
    <property type="interactions" value="92"/>
</dbReference>
<protein>
    <submittedName>
        <fullName evidence="10">Protein spindle-F</fullName>
    </submittedName>
</protein>
<dbReference type="CDD" id="cd21965">
    <property type="entry name" value="Zn-C2H2_CALCOCO1_TAX1BP1_like"/>
    <property type="match status" value="1"/>
</dbReference>
<reference evidence="10" key="1">
    <citation type="submission" date="2025-08" db="UniProtKB">
        <authorList>
            <consortium name="RefSeq"/>
        </authorList>
    </citation>
    <scope>IDENTIFICATION</scope>
    <source>
        <tissue evidence="10">Gonads</tissue>
    </source>
</reference>
<dbReference type="PROSITE" id="PS51905">
    <property type="entry name" value="ZF_UBZ1"/>
    <property type="match status" value="1"/>
</dbReference>
<keyword evidence="3" id="KW-0862">Zinc</keyword>
<keyword evidence="9" id="KW-1185">Reference proteome</keyword>
<dbReference type="InParanoid" id="A0A6J2XG98"/>
<dbReference type="RefSeq" id="XP_030749965.1">
    <property type="nucleotide sequence ID" value="XM_030894105.1"/>
</dbReference>
<evidence type="ECO:0000256" key="6">
    <source>
        <dbReference type="SAM" id="Coils"/>
    </source>
</evidence>
<dbReference type="Pfam" id="PF18112">
    <property type="entry name" value="Zn-C2H2_12"/>
    <property type="match status" value="1"/>
</dbReference>
<proteinExistence type="predicted"/>
<evidence type="ECO:0000256" key="2">
    <source>
        <dbReference type="ARBA" id="ARBA00022771"/>
    </source>
</evidence>
<organism evidence="9 10">
    <name type="scientific">Sitophilus oryzae</name>
    <name type="common">Rice weevil</name>
    <name type="synonym">Curculio oryzae</name>
    <dbReference type="NCBI Taxonomy" id="7048"/>
    <lineage>
        <taxon>Eukaryota</taxon>
        <taxon>Metazoa</taxon>
        <taxon>Ecdysozoa</taxon>
        <taxon>Arthropoda</taxon>
        <taxon>Hexapoda</taxon>
        <taxon>Insecta</taxon>
        <taxon>Pterygota</taxon>
        <taxon>Neoptera</taxon>
        <taxon>Endopterygota</taxon>
        <taxon>Coleoptera</taxon>
        <taxon>Polyphaga</taxon>
        <taxon>Cucujiformia</taxon>
        <taxon>Curculionidae</taxon>
        <taxon>Dryophthorinae</taxon>
        <taxon>Sitophilus</taxon>
    </lineage>
</organism>
<dbReference type="KEGG" id="soy:115877793"/>
<evidence type="ECO:0000313" key="9">
    <source>
        <dbReference type="Proteomes" id="UP000504635"/>
    </source>
</evidence>
<keyword evidence="2 5" id="KW-0863">Zinc-finger</keyword>
<feature type="compositionally biased region" description="Polar residues" evidence="7">
    <location>
        <begin position="251"/>
        <end position="269"/>
    </location>
</feature>
<gene>
    <name evidence="10" type="primary">LOC115877793</name>
</gene>
<evidence type="ECO:0000256" key="3">
    <source>
        <dbReference type="ARBA" id="ARBA00022833"/>
    </source>
</evidence>
<feature type="coiled-coil region" evidence="6">
    <location>
        <begin position="56"/>
        <end position="83"/>
    </location>
</feature>
<dbReference type="GO" id="GO:0008270">
    <property type="term" value="F:zinc ion binding"/>
    <property type="evidence" value="ECO:0007669"/>
    <property type="project" value="UniProtKB-KW"/>
</dbReference>
<dbReference type="OrthoDB" id="6105729at2759"/>
<evidence type="ECO:0000256" key="1">
    <source>
        <dbReference type="ARBA" id="ARBA00022723"/>
    </source>
</evidence>
<sequence>MEEISAPQHAIQIAFYTLRDRCRNLQQRVVLLGEENVNLRIQCSRHEESKNSFNELDYLRAQVAELSEQKGQLQNKVNLVTKENQDLWGKLGQLTRVNRSLGTQLTKINDTISQHSVNPNSPVNQSNLIRSKTFTKNELQTKVLQKKLEENDKISLELEDISLKLSDSFTRQKHEIDLLCSEITEMTFTCDGMNTESCAFLLDEELEDNVLGEIQTFASDFKILRDVVVQQQTILIESLKNLDRLKEKLKQNNSQNSQPKLEKSTSTVDLQPKSFEDKCTETDIEKNRLQGSPSKRNKDLKQCSETICPICSKIFEDTVDFSVFQKHVEDHFSLDSYEML</sequence>
<evidence type="ECO:0000259" key="8">
    <source>
        <dbReference type="PROSITE" id="PS51905"/>
    </source>
</evidence>
<keyword evidence="4 6" id="KW-0175">Coiled coil</keyword>
<dbReference type="InterPro" id="IPR041641">
    <property type="entry name" value="CALCOCO1/2_Zn_UBZ1"/>
</dbReference>